<evidence type="ECO:0000256" key="7">
    <source>
        <dbReference type="SAM" id="MobiDB-lite"/>
    </source>
</evidence>
<evidence type="ECO:0000256" key="1">
    <source>
        <dbReference type="ARBA" id="ARBA00022485"/>
    </source>
</evidence>
<keyword evidence="5" id="KW-0408">Iron</keyword>
<evidence type="ECO:0000256" key="3">
    <source>
        <dbReference type="ARBA" id="ARBA00022723"/>
    </source>
</evidence>
<dbReference type="Gene3D" id="3.90.480.20">
    <property type="match status" value="1"/>
</dbReference>
<organism evidence="9 10">
    <name type="scientific">Klebsiella pneumoniae</name>
    <dbReference type="NCBI Taxonomy" id="573"/>
    <lineage>
        <taxon>Bacteria</taxon>
        <taxon>Pseudomonadati</taxon>
        <taxon>Pseudomonadota</taxon>
        <taxon>Gammaproteobacteria</taxon>
        <taxon>Enterobacterales</taxon>
        <taxon>Enterobacteriaceae</taxon>
        <taxon>Klebsiella/Raoultella group</taxon>
        <taxon>Klebsiella</taxon>
        <taxon>Klebsiella pneumoniae complex</taxon>
    </lineage>
</organism>
<dbReference type="GO" id="GO:0016491">
    <property type="term" value="F:oxidoreductase activity"/>
    <property type="evidence" value="ECO:0007669"/>
    <property type="project" value="UniProtKB-KW"/>
</dbReference>
<evidence type="ECO:0000256" key="2">
    <source>
        <dbReference type="ARBA" id="ARBA00022617"/>
    </source>
</evidence>
<dbReference type="EMBL" id="UAWN01000006">
    <property type="protein sequence ID" value="SQC12723.1"/>
    <property type="molecule type" value="Genomic_DNA"/>
</dbReference>
<dbReference type="PANTHER" id="PTHR43809:SF1">
    <property type="entry name" value="NITRITE REDUCTASE (NADH) LARGE SUBUNIT"/>
    <property type="match status" value="1"/>
</dbReference>
<dbReference type="AlphaFoldDB" id="A0A2X3CHU7"/>
<dbReference type="GO" id="GO:0046872">
    <property type="term" value="F:metal ion binding"/>
    <property type="evidence" value="ECO:0007669"/>
    <property type="project" value="UniProtKB-KW"/>
</dbReference>
<proteinExistence type="predicted"/>
<keyword evidence="2" id="KW-0349">Heme</keyword>
<keyword evidence="1" id="KW-0004">4Fe-4S</keyword>
<dbReference type="InterPro" id="IPR005117">
    <property type="entry name" value="NiRdtase/SiRdtase_haem-b_fer"/>
</dbReference>
<evidence type="ECO:0000256" key="6">
    <source>
        <dbReference type="ARBA" id="ARBA00023014"/>
    </source>
</evidence>
<evidence type="ECO:0000313" key="10">
    <source>
        <dbReference type="Proteomes" id="UP000251088"/>
    </source>
</evidence>
<accession>A0A2X3CHU7</accession>
<keyword evidence="3" id="KW-0479">Metal-binding</keyword>
<evidence type="ECO:0000259" key="8">
    <source>
        <dbReference type="Pfam" id="PF03460"/>
    </source>
</evidence>
<dbReference type="InterPro" id="IPR045854">
    <property type="entry name" value="NO2/SO3_Rdtase_4Fe4S_sf"/>
</dbReference>
<keyword evidence="4" id="KW-0560">Oxidoreductase</keyword>
<sequence length="164" mass="17970">MLASCWNEYLLKPAHLPLQDTNDRYFANIQKDGSYSVVPRMAAGEVTPDGLIAIGQIAKRYQLYSKVTGGQRIDLFGARLEQLPAIWRELADAGFETGHAYGKSLRTVKSCVGSTWCRYGVQDSTGSRYGSSIAIKGYAPRTKSRWRSPAAPANALKPRGKISG</sequence>
<keyword evidence="6" id="KW-0411">Iron-sulfur</keyword>
<evidence type="ECO:0000256" key="4">
    <source>
        <dbReference type="ARBA" id="ARBA00023002"/>
    </source>
</evidence>
<dbReference type="GO" id="GO:0051539">
    <property type="term" value="F:4 iron, 4 sulfur cluster binding"/>
    <property type="evidence" value="ECO:0007669"/>
    <property type="project" value="UniProtKB-KW"/>
</dbReference>
<dbReference type="PANTHER" id="PTHR43809">
    <property type="entry name" value="NITRITE REDUCTASE (NADH) LARGE SUBUNIT"/>
    <property type="match status" value="1"/>
</dbReference>
<dbReference type="InterPro" id="IPR036136">
    <property type="entry name" value="Nit/Sulf_reduc_fer-like_dom_sf"/>
</dbReference>
<gene>
    <name evidence="9" type="ORF">NCTC9128_01835</name>
</gene>
<protein>
    <submittedName>
        <fullName evidence="9">Putative nitrite reductase</fullName>
    </submittedName>
</protein>
<dbReference type="SUPFAM" id="SSF56014">
    <property type="entry name" value="Nitrite and sulphite reductase 4Fe-4S domain-like"/>
    <property type="match status" value="1"/>
</dbReference>
<evidence type="ECO:0000256" key="5">
    <source>
        <dbReference type="ARBA" id="ARBA00023004"/>
    </source>
</evidence>
<feature type="region of interest" description="Disordered" evidence="7">
    <location>
        <begin position="145"/>
        <end position="164"/>
    </location>
</feature>
<name>A0A2X3CHU7_KLEPN</name>
<feature type="domain" description="Nitrite/Sulfite reductase ferredoxin-like" evidence="8">
    <location>
        <begin position="29"/>
        <end position="92"/>
    </location>
</feature>
<dbReference type="SUPFAM" id="SSF55124">
    <property type="entry name" value="Nitrite/Sulfite reductase N-terminal domain-like"/>
    <property type="match status" value="1"/>
</dbReference>
<dbReference type="Pfam" id="PF03460">
    <property type="entry name" value="NIR_SIR_ferr"/>
    <property type="match status" value="1"/>
</dbReference>
<evidence type="ECO:0000313" key="9">
    <source>
        <dbReference type="EMBL" id="SQC12723.1"/>
    </source>
</evidence>
<dbReference type="InterPro" id="IPR052034">
    <property type="entry name" value="NasD-like"/>
</dbReference>
<reference evidence="9 10" key="1">
    <citation type="submission" date="2018-06" db="EMBL/GenBank/DDBJ databases">
        <authorList>
            <consortium name="Pathogen Informatics"/>
            <person name="Doyle S."/>
        </authorList>
    </citation>
    <scope>NUCLEOTIDE SEQUENCE [LARGE SCALE GENOMIC DNA]</scope>
    <source>
        <strain evidence="9 10">NCTC9128</strain>
    </source>
</reference>
<dbReference type="Proteomes" id="UP000251088">
    <property type="component" value="Unassembled WGS sequence"/>
</dbReference>